<keyword evidence="6" id="KW-0539">Nucleus</keyword>
<dbReference type="PANTHER" id="PTHR21551">
    <property type="entry name" value="TOPOISOMERASE II-ASSOCIATED PROTEIN PAT1"/>
    <property type="match status" value="1"/>
</dbReference>
<evidence type="ECO:0000256" key="2">
    <source>
        <dbReference type="ARBA" id="ARBA00004201"/>
    </source>
</evidence>
<keyword evidence="11" id="KW-1185">Reference proteome</keyword>
<dbReference type="EMBL" id="CAJVPV010001370">
    <property type="protein sequence ID" value="CAG8495212.1"/>
    <property type="molecule type" value="Genomic_DNA"/>
</dbReference>
<evidence type="ECO:0000313" key="10">
    <source>
        <dbReference type="EMBL" id="CAG8495212.1"/>
    </source>
</evidence>
<dbReference type="PANTHER" id="PTHR21551:SF0">
    <property type="entry name" value="PROTEIN ASSOCIATED WITH TOPO II RELATED-1, ISOFORM A"/>
    <property type="match status" value="1"/>
</dbReference>
<dbReference type="GO" id="GO:0000932">
    <property type="term" value="C:P-body"/>
    <property type="evidence" value="ECO:0007669"/>
    <property type="project" value="UniProtKB-SubCell"/>
</dbReference>
<dbReference type="GO" id="GO:0033962">
    <property type="term" value="P:P-body assembly"/>
    <property type="evidence" value="ECO:0007669"/>
    <property type="project" value="TreeGrafter"/>
</dbReference>
<evidence type="ECO:0000256" key="7">
    <source>
        <dbReference type="SAM" id="Coils"/>
    </source>
</evidence>
<evidence type="ECO:0000259" key="9">
    <source>
        <dbReference type="Pfam" id="PF09770"/>
    </source>
</evidence>
<feature type="region of interest" description="Disordered" evidence="8">
    <location>
        <begin position="16"/>
        <end position="40"/>
    </location>
</feature>
<sequence>MSGSFFGFDTTLPPLNPDQFAGLSGNHNVNGQQDETEDEELERKIKAFTLDSGENFEVFDYERNFDLGNQLEESGDDLNDETFGVSVDVGKDFDFIESTTKIADTIQKEEEIYIGRRESSTSENENNNRMPYAALWSNNSDAIANGKGNQANDIAPGVPPLPEPPISPSIWGFHPSNRKDALAQEIPSISGSFENSQRYTPPPPPTSPPPGFGPPSHSTARTPMSLEQIEAQLHRQAGIPEKRMLSLAEVEAALLGINGRQPHPMYPATEAIFREQKNVSYLEKEAALREQEALIERERKRRDKQRKLSEMSRYNGLMTQSDKDYINRIQISQLVTDDPYADDFYYQVYTAIRTRQSQPQMSAFSPQAGGTGFMGHERGRHRSRGSESGLQKMQQQVLRIVNDARRKPKMTQLSLEGALGKIALNSVRNPRQLLQVSSKNNDNHNHSGSSNNGSVHHHHQKVPSISSHGITDHRKVLRSIENVYTAVLSLEELKRNQPQRIYTDYERESYEKWKEEYAELAKTMWEELRVTEAIGVSYPHPLISILSISKGKKVIPRVMRHCNAEQILLLITMLVANFESLDVCKGAIWGPQGGVGPIMLEEVELFMNTVVPPLLQFVAEAQLRIVTRLFGLFVERNNIVWVARSKVGLAFLTMFLSRAEILKQGGGSIQGLPQPEERELIQWQELYNHLFCTLQNHFLSLFPPFLVGIDDMYVWQFLAAMAVGASTEQQHILVTEVRERVLDTVVQASRMSADKASHKIANVNLFLNALGLDASQLKI</sequence>
<comment type="caution">
    <text evidence="10">The sequence shown here is derived from an EMBL/GenBank/DDBJ whole genome shotgun (WGS) entry which is preliminary data.</text>
</comment>
<keyword evidence="4" id="KW-0963">Cytoplasm</keyword>
<gene>
    <name evidence="10" type="ORF">AMORRO_LOCUS2976</name>
</gene>
<organism evidence="10 11">
    <name type="scientific">Acaulospora morrowiae</name>
    <dbReference type="NCBI Taxonomy" id="94023"/>
    <lineage>
        <taxon>Eukaryota</taxon>
        <taxon>Fungi</taxon>
        <taxon>Fungi incertae sedis</taxon>
        <taxon>Mucoromycota</taxon>
        <taxon>Glomeromycotina</taxon>
        <taxon>Glomeromycetes</taxon>
        <taxon>Diversisporales</taxon>
        <taxon>Acaulosporaceae</taxon>
        <taxon>Acaulospora</taxon>
    </lineage>
</organism>
<feature type="compositionally biased region" description="Low complexity" evidence="8">
    <location>
        <begin position="437"/>
        <end position="454"/>
    </location>
</feature>
<keyword evidence="5" id="KW-0694">RNA-binding</keyword>
<dbReference type="OrthoDB" id="74835at2759"/>
<dbReference type="InterPro" id="IPR019167">
    <property type="entry name" value="PAT1_dom"/>
</dbReference>
<dbReference type="InterPro" id="IPR039900">
    <property type="entry name" value="Pat1-like"/>
</dbReference>
<feature type="region of interest" description="Disordered" evidence="8">
    <location>
        <begin position="192"/>
        <end position="221"/>
    </location>
</feature>
<dbReference type="Proteomes" id="UP000789342">
    <property type="component" value="Unassembled WGS sequence"/>
</dbReference>
<evidence type="ECO:0000256" key="3">
    <source>
        <dbReference type="ARBA" id="ARBA00009138"/>
    </source>
</evidence>
<dbReference type="GO" id="GO:0000290">
    <property type="term" value="P:deadenylation-dependent decapping of nuclear-transcribed mRNA"/>
    <property type="evidence" value="ECO:0007669"/>
    <property type="project" value="InterPro"/>
</dbReference>
<feature type="domain" description="mRNA decay factor PAT1" evidence="9">
    <location>
        <begin position="275"/>
        <end position="774"/>
    </location>
</feature>
<evidence type="ECO:0000256" key="4">
    <source>
        <dbReference type="ARBA" id="ARBA00022490"/>
    </source>
</evidence>
<feature type="domain" description="mRNA decay factor PAT1" evidence="9">
    <location>
        <begin position="4"/>
        <end position="242"/>
    </location>
</feature>
<keyword evidence="7" id="KW-0175">Coiled coil</keyword>
<feature type="region of interest" description="Disordered" evidence="8">
    <location>
        <begin position="437"/>
        <end position="470"/>
    </location>
</feature>
<feature type="coiled-coil region" evidence="7">
    <location>
        <begin position="281"/>
        <end position="308"/>
    </location>
</feature>
<name>A0A9N8ZH39_9GLOM</name>
<evidence type="ECO:0000256" key="5">
    <source>
        <dbReference type="ARBA" id="ARBA00022884"/>
    </source>
</evidence>
<dbReference type="GO" id="GO:0005634">
    <property type="term" value="C:nucleus"/>
    <property type="evidence" value="ECO:0007669"/>
    <property type="project" value="UniProtKB-SubCell"/>
</dbReference>
<evidence type="ECO:0000256" key="6">
    <source>
        <dbReference type="ARBA" id="ARBA00023242"/>
    </source>
</evidence>
<dbReference type="GO" id="GO:0003723">
    <property type="term" value="F:RNA binding"/>
    <property type="evidence" value="ECO:0007669"/>
    <property type="project" value="UniProtKB-KW"/>
</dbReference>
<evidence type="ECO:0000256" key="1">
    <source>
        <dbReference type="ARBA" id="ARBA00004123"/>
    </source>
</evidence>
<comment type="similarity">
    <text evidence="3">Belongs to the PAT1 family.</text>
</comment>
<dbReference type="Pfam" id="PF09770">
    <property type="entry name" value="PAT1"/>
    <property type="match status" value="2"/>
</dbReference>
<proteinExistence type="inferred from homology"/>
<comment type="subcellular location">
    <subcellularLocation>
        <location evidence="2">Cytoplasm</location>
        <location evidence="2">P-body</location>
    </subcellularLocation>
    <subcellularLocation>
        <location evidence="1">Nucleus</location>
    </subcellularLocation>
</comment>
<reference evidence="10" key="1">
    <citation type="submission" date="2021-06" db="EMBL/GenBank/DDBJ databases">
        <authorList>
            <person name="Kallberg Y."/>
            <person name="Tangrot J."/>
            <person name="Rosling A."/>
        </authorList>
    </citation>
    <scope>NUCLEOTIDE SEQUENCE</scope>
    <source>
        <strain evidence="10">CL551</strain>
    </source>
</reference>
<dbReference type="AlphaFoldDB" id="A0A9N8ZH39"/>
<evidence type="ECO:0000313" key="11">
    <source>
        <dbReference type="Proteomes" id="UP000789342"/>
    </source>
</evidence>
<evidence type="ECO:0000256" key="8">
    <source>
        <dbReference type="SAM" id="MobiDB-lite"/>
    </source>
</evidence>
<feature type="compositionally biased region" description="Pro residues" evidence="8">
    <location>
        <begin position="200"/>
        <end position="213"/>
    </location>
</feature>
<protein>
    <submittedName>
        <fullName evidence="10">5088_t:CDS:1</fullName>
    </submittedName>
</protein>
<accession>A0A9N8ZH39</accession>